<dbReference type="OrthoDB" id="280358at2"/>
<evidence type="ECO:0000313" key="1">
    <source>
        <dbReference type="EMBL" id="QDT62364.1"/>
    </source>
</evidence>
<gene>
    <name evidence="1" type="ORF">SV7mr_49120</name>
</gene>
<protein>
    <submittedName>
        <fullName evidence="1">Uncharacterized protein</fullName>
    </submittedName>
</protein>
<reference evidence="1 2" key="1">
    <citation type="submission" date="2019-02" db="EMBL/GenBank/DDBJ databases">
        <title>Deep-cultivation of Planctomycetes and their phenomic and genomic characterization uncovers novel biology.</title>
        <authorList>
            <person name="Wiegand S."/>
            <person name="Jogler M."/>
            <person name="Boedeker C."/>
            <person name="Pinto D."/>
            <person name="Vollmers J."/>
            <person name="Rivas-Marin E."/>
            <person name="Kohn T."/>
            <person name="Peeters S.H."/>
            <person name="Heuer A."/>
            <person name="Rast P."/>
            <person name="Oberbeckmann S."/>
            <person name="Bunk B."/>
            <person name="Jeske O."/>
            <person name="Meyerdierks A."/>
            <person name="Storesund J.E."/>
            <person name="Kallscheuer N."/>
            <person name="Luecker S."/>
            <person name="Lage O.M."/>
            <person name="Pohl T."/>
            <person name="Merkel B.J."/>
            <person name="Hornburger P."/>
            <person name="Mueller R.-W."/>
            <person name="Bruemmer F."/>
            <person name="Labrenz M."/>
            <person name="Spormann A.M."/>
            <person name="Op den Camp H."/>
            <person name="Overmann J."/>
            <person name="Amann R."/>
            <person name="Jetten M.S.M."/>
            <person name="Mascher T."/>
            <person name="Medema M.H."/>
            <person name="Devos D.P."/>
            <person name="Kaster A.-K."/>
            <person name="Ovreas L."/>
            <person name="Rohde M."/>
            <person name="Galperin M.Y."/>
            <person name="Jogler C."/>
        </authorList>
    </citation>
    <scope>NUCLEOTIDE SEQUENCE [LARGE SCALE GENOMIC DNA]</scope>
    <source>
        <strain evidence="1 2">SV_7m_r</strain>
    </source>
</reference>
<evidence type="ECO:0000313" key="2">
    <source>
        <dbReference type="Proteomes" id="UP000315003"/>
    </source>
</evidence>
<dbReference type="Proteomes" id="UP000315003">
    <property type="component" value="Chromosome"/>
</dbReference>
<proteinExistence type="predicted"/>
<accession>A0A517T1V6</accession>
<name>A0A517T1V6_9BACT</name>
<dbReference type="AlphaFoldDB" id="A0A517T1V6"/>
<dbReference type="EMBL" id="CP036272">
    <property type="protein sequence ID" value="QDT62364.1"/>
    <property type="molecule type" value="Genomic_DNA"/>
</dbReference>
<organism evidence="1 2">
    <name type="scientific">Stieleria bergensis</name>
    <dbReference type="NCBI Taxonomy" id="2528025"/>
    <lineage>
        <taxon>Bacteria</taxon>
        <taxon>Pseudomonadati</taxon>
        <taxon>Planctomycetota</taxon>
        <taxon>Planctomycetia</taxon>
        <taxon>Pirellulales</taxon>
        <taxon>Pirellulaceae</taxon>
        <taxon>Stieleria</taxon>
    </lineage>
</organism>
<dbReference type="RefSeq" id="WP_145277081.1">
    <property type="nucleotide sequence ID" value="NZ_CP036272.1"/>
</dbReference>
<sequence>MTTILEIADKVTAKLNAASLSQTFEATRLYIPNFDLSDLKELRVTVVPREIDLLPLDRASNKVHAMIDVAVQKKFKKGDAGEIDPLVQFVEEVGDEFRLKRLTDFPQARCVKVQNSVLYSVEHWEQQRQFTSLLTLTFELAR</sequence>
<keyword evidence="2" id="KW-1185">Reference proteome</keyword>